<accession>A0A0A0HPX1</accession>
<evidence type="ECO:0000313" key="2">
    <source>
        <dbReference type="Proteomes" id="UP000030021"/>
    </source>
</evidence>
<organism evidence="1 2">
    <name type="scientific">Roseovarius mucosus DSM 17069</name>
    <dbReference type="NCBI Taxonomy" id="1288298"/>
    <lineage>
        <taxon>Bacteria</taxon>
        <taxon>Pseudomonadati</taxon>
        <taxon>Pseudomonadota</taxon>
        <taxon>Alphaproteobacteria</taxon>
        <taxon>Rhodobacterales</taxon>
        <taxon>Roseobacteraceae</taxon>
        <taxon>Roseovarius</taxon>
    </lineage>
</organism>
<dbReference type="EMBL" id="AONH01000001">
    <property type="protein sequence ID" value="KGM89862.1"/>
    <property type="molecule type" value="Genomic_DNA"/>
</dbReference>
<name>A0A0A0HPX1_9RHOB</name>
<dbReference type="Proteomes" id="UP000030021">
    <property type="component" value="Unassembled WGS sequence"/>
</dbReference>
<comment type="caution">
    <text evidence="1">The sequence shown here is derived from an EMBL/GenBank/DDBJ whole genome shotgun (WGS) entry which is preliminary data.</text>
</comment>
<protein>
    <submittedName>
        <fullName evidence="1">Uncharacterized protein</fullName>
    </submittedName>
</protein>
<reference evidence="1 2" key="1">
    <citation type="submission" date="2013-01" db="EMBL/GenBank/DDBJ databases">
        <authorList>
            <person name="Fiebig A."/>
            <person name="Goeker M."/>
            <person name="Klenk H.-P.P."/>
        </authorList>
    </citation>
    <scope>NUCLEOTIDE SEQUENCE [LARGE SCALE GENOMIC DNA]</scope>
    <source>
        <strain evidence="1 2">DSM 17069</strain>
    </source>
</reference>
<evidence type="ECO:0000313" key="1">
    <source>
        <dbReference type="EMBL" id="KGM89862.1"/>
    </source>
</evidence>
<gene>
    <name evidence="1" type="ORF">rosmuc_00460</name>
</gene>
<proteinExistence type="predicted"/>
<dbReference type="HOGENOM" id="CLU_3221539_0_0_5"/>
<sequence length="44" mass="5218">MEDEVFGEVEKSRITTACDSMYQRLRVELHMYSARPALFRASRH</sequence>
<dbReference type="AlphaFoldDB" id="A0A0A0HPX1"/>
<dbReference type="PATRIC" id="fig|1288298.3.peg.459"/>